<accession>A0A964WYP6</accession>
<keyword evidence="2" id="KW-1185">Reference proteome</keyword>
<proteinExistence type="predicted"/>
<evidence type="ECO:0000313" key="2">
    <source>
        <dbReference type="Proteomes" id="UP000667650"/>
    </source>
</evidence>
<dbReference type="AlphaFoldDB" id="A0A964WYP6"/>
<reference evidence="1" key="1">
    <citation type="submission" date="2020-01" db="EMBL/GenBank/DDBJ databases">
        <title>Muricauda ochracea sp. nov., isolated from a tidal flat of Garorim bay in Korea.</title>
        <authorList>
            <person name="Kim D."/>
            <person name="Yoo Y."/>
            <person name="Kim J.-J."/>
        </authorList>
    </citation>
    <scope>NUCLEOTIDE SEQUENCE</scope>
    <source>
        <strain evidence="1">JGD-17</strain>
    </source>
</reference>
<evidence type="ECO:0000313" key="1">
    <source>
        <dbReference type="EMBL" id="NAY93446.1"/>
    </source>
</evidence>
<dbReference type="EMBL" id="JAAABI010000011">
    <property type="protein sequence ID" value="NAY93446.1"/>
    <property type="molecule type" value="Genomic_DNA"/>
</dbReference>
<sequence>MKASIYIGNDKLGEVIFSVIDESMGGIGGQLIVNKKYKEYQHAIIEQCETKGISNIDDFNYRILLADNSELKPKGGIGISHLKQFEEIYVESAGIDQMTIDKIRKYK</sequence>
<protein>
    <submittedName>
        <fullName evidence="1">Uncharacterized protein</fullName>
    </submittedName>
</protein>
<dbReference type="RefSeq" id="WP_166524857.1">
    <property type="nucleotide sequence ID" value="NZ_JAAABI010000011.1"/>
</dbReference>
<comment type="caution">
    <text evidence="1">The sequence shown here is derived from an EMBL/GenBank/DDBJ whole genome shotgun (WGS) entry which is preliminary data.</text>
</comment>
<dbReference type="Proteomes" id="UP000667650">
    <property type="component" value="Unassembled WGS sequence"/>
</dbReference>
<name>A0A964WYP6_9FLAO</name>
<organism evidence="1 2">
    <name type="scientific">Flagellimonas ochracea</name>
    <dbReference type="NCBI Taxonomy" id="2696472"/>
    <lineage>
        <taxon>Bacteria</taxon>
        <taxon>Pseudomonadati</taxon>
        <taxon>Bacteroidota</taxon>
        <taxon>Flavobacteriia</taxon>
        <taxon>Flavobacteriales</taxon>
        <taxon>Flavobacteriaceae</taxon>
        <taxon>Flagellimonas</taxon>
    </lineage>
</organism>
<gene>
    <name evidence="1" type="ORF">GTQ34_16160</name>
</gene>